<organism evidence="1 2">
    <name type="scientific">Acaulospora colombiana</name>
    <dbReference type="NCBI Taxonomy" id="27376"/>
    <lineage>
        <taxon>Eukaryota</taxon>
        <taxon>Fungi</taxon>
        <taxon>Fungi incertae sedis</taxon>
        <taxon>Mucoromycota</taxon>
        <taxon>Glomeromycotina</taxon>
        <taxon>Glomeromycetes</taxon>
        <taxon>Diversisporales</taxon>
        <taxon>Acaulosporaceae</taxon>
        <taxon>Acaulospora</taxon>
    </lineage>
</organism>
<accession>A0ACA9M0J4</accession>
<name>A0ACA9M0J4_9GLOM</name>
<proteinExistence type="predicted"/>
<gene>
    <name evidence="1" type="ORF">ACOLOM_LOCUS5304</name>
</gene>
<evidence type="ECO:0000313" key="1">
    <source>
        <dbReference type="EMBL" id="CAG8562906.1"/>
    </source>
</evidence>
<comment type="caution">
    <text evidence="1">The sequence shown here is derived from an EMBL/GenBank/DDBJ whole genome shotgun (WGS) entry which is preliminary data.</text>
</comment>
<reference evidence="1" key="1">
    <citation type="submission" date="2021-06" db="EMBL/GenBank/DDBJ databases">
        <authorList>
            <person name="Kallberg Y."/>
            <person name="Tangrot J."/>
            <person name="Rosling A."/>
        </authorList>
    </citation>
    <scope>NUCLEOTIDE SEQUENCE</scope>
    <source>
        <strain evidence="1">CL356</strain>
    </source>
</reference>
<protein>
    <submittedName>
        <fullName evidence="1">2498_t:CDS:1</fullName>
    </submittedName>
</protein>
<dbReference type="EMBL" id="CAJVPT010009570">
    <property type="protein sequence ID" value="CAG8562906.1"/>
    <property type="molecule type" value="Genomic_DNA"/>
</dbReference>
<sequence length="110" mass="11300">VQSTPIPAIYDYVRASDSVRRSTVPFGGPLGPLGGVGSKKLKDCPPGTSITSSSGATDQNVGQTTEISDSSDEVVGGTYQGSSGGTYGKKGSRISPFLFKNKMLGMVPII</sequence>
<feature type="non-terminal residue" evidence="1">
    <location>
        <position position="1"/>
    </location>
</feature>
<dbReference type="Proteomes" id="UP000789525">
    <property type="component" value="Unassembled WGS sequence"/>
</dbReference>
<evidence type="ECO:0000313" key="2">
    <source>
        <dbReference type="Proteomes" id="UP000789525"/>
    </source>
</evidence>
<keyword evidence="2" id="KW-1185">Reference proteome</keyword>